<keyword evidence="2" id="KW-1185">Reference proteome</keyword>
<dbReference type="OrthoDB" id="9763676at2"/>
<organism evidence="1 2">
    <name type="scientific">Paraburkholderia lycopersici</name>
    <dbReference type="NCBI Taxonomy" id="416944"/>
    <lineage>
        <taxon>Bacteria</taxon>
        <taxon>Pseudomonadati</taxon>
        <taxon>Pseudomonadota</taxon>
        <taxon>Betaproteobacteria</taxon>
        <taxon>Burkholderiales</taxon>
        <taxon>Burkholderiaceae</taxon>
        <taxon>Paraburkholderia</taxon>
    </lineage>
</organism>
<evidence type="ECO:0000313" key="2">
    <source>
        <dbReference type="Proteomes" id="UP000198908"/>
    </source>
</evidence>
<sequence>MDPRLLDYSSQALIYLRELAAGFGRQHPGIAARLCTQAGEVADPYVERLLESFCFMASRAQIKMDAEFPKFAERLLEVVYPNYVAPTPSMSVARIYPSPTEGNLKKGFHLPRGTILKARKPAGEKTACRFRTGLEVTLYPLGISGAKLTPVPSDVVGLDRYVAQDRQVRGALRVRLRTTNGVRISDLEGLDRLPVYLAGDEQVASHLFELLHVANVASLIGEPGQSGAAFKPLSVVTSSPVAHEGLGADQGLLPLTWSKFHGHNLLHEYFACPGRFHFFALTGLAEGFSRITGAEAEVVVLLDQPTDRLANLVDASRFALFCTPVINLFEKRTDQIEIAQDEVEIRLVPSKLEPLDYEVFAIQRICGQKTSSSAELEFRPLFQTLNNDGGGNYGRYFSSRRERRLVSDAGRLYGTRTPYVGTEVFVSLVDQTEAPYSEEIRYLSADAWVTNRDLPLLVPRNGVNDLNGNDEEAIESIGLIRPPSPPRPPYAEREMAWRLIRQLNFNYLPFSDMDHREGGQGLRDLLGLFLSGDENGCRRQVDALIGVKTQPVSSVLPGNGPLVFGRGIECILTVDEMGFSGVSPYLFGLVIEHYMARHVSINSFTQTELHSMQRGLVARWPVRMGSRGAAQ</sequence>
<accession>A0A1G7CVK3</accession>
<dbReference type="InterPro" id="IPR010272">
    <property type="entry name" value="T6SS_TssF"/>
</dbReference>
<name>A0A1G7CVK3_9BURK</name>
<dbReference type="PANTHER" id="PTHR35370:SF1">
    <property type="entry name" value="TYPE VI SECRETION SYSTEM COMPONENT TSSF1"/>
    <property type="match status" value="1"/>
</dbReference>
<reference evidence="2" key="1">
    <citation type="submission" date="2016-09" db="EMBL/GenBank/DDBJ databases">
        <authorList>
            <person name="Varghese N."/>
            <person name="Submissions S."/>
        </authorList>
    </citation>
    <scope>NUCLEOTIDE SEQUENCE [LARGE SCALE GENOMIC DNA]</scope>
    <source>
        <strain evidence="2">TNe-862</strain>
    </source>
</reference>
<protein>
    <submittedName>
        <fullName evidence="1">Type VI secretion system protein ImpG</fullName>
    </submittedName>
</protein>
<dbReference type="PIRSF" id="PIRSF028304">
    <property type="entry name" value="UCP028304"/>
    <property type="match status" value="1"/>
</dbReference>
<dbReference type="EMBL" id="FMYQ01000048">
    <property type="protein sequence ID" value="SDE42770.1"/>
    <property type="molecule type" value="Genomic_DNA"/>
</dbReference>
<dbReference type="Proteomes" id="UP000198908">
    <property type="component" value="Unassembled WGS sequence"/>
</dbReference>
<dbReference type="RefSeq" id="WP_092006234.1">
    <property type="nucleotide sequence ID" value="NZ_FMYQ01000048.1"/>
</dbReference>
<dbReference type="STRING" id="416944.SAMN05421548_1485"/>
<dbReference type="NCBIfam" id="TIGR03359">
    <property type="entry name" value="VI_chp_6"/>
    <property type="match status" value="1"/>
</dbReference>
<dbReference type="PANTHER" id="PTHR35370">
    <property type="entry name" value="CYTOPLASMIC PROTEIN-RELATED-RELATED"/>
    <property type="match status" value="1"/>
</dbReference>
<dbReference type="AlphaFoldDB" id="A0A1G7CVK3"/>
<proteinExistence type="predicted"/>
<gene>
    <name evidence="1" type="ORF">SAMN05421548_1485</name>
</gene>
<evidence type="ECO:0000313" key="1">
    <source>
        <dbReference type="EMBL" id="SDE42770.1"/>
    </source>
</evidence>
<dbReference type="Pfam" id="PF05947">
    <property type="entry name" value="T6SS_TssF"/>
    <property type="match status" value="1"/>
</dbReference>